<dbReference type="KEGG" id="eac:EAL2_c17050"/>
<dbReference type="OrthoDB" id="362018at2"/>
<dbReference type="Proteomes" id="UP000019591">
    <property type="component" value="Chromosome"/>
</dbReference>
<dbReference type="HOGENOM" id="CLU_1546885_0_0_9"/>
<dbReference type="RefSeq" id="WP_025435965.1">
    <property type="nucleotide sequence ID" value="NZ_CP007452.1"/>
</dbReference>
<evidence type="ECO:0000313" key="1">
    <source>
        <dbReference type="EMBL" id="AHM57000.1"/>
    </source>
</evidence>
<dbReference type="PATRIC" id="fig|1286171.3.peg.1664"/>
<protein>
    <submittedName>
        <fullName evidence="1">Uncharacterized protein</fullName>
    </submittedName>
</protein>
<accession>W8T7Y1</accession>
<dbReference type="EMBL" id="CP007452">
    <property type="protein sequence ID" value="AHM57000.1"/>
    <property type="molecule type" value="Genomic_DNA"/>
</dbReference>
<name>W8T7Y1_PEPAC</name>
<reference evidence="1 2" key="1">
    <citation type="journal article" date="2014" name="Genome Announc.">
        <title>Complete Genome Sequence of Amino Acid-Utilizing Eubacterium acidaminophilum al-2 (DSM 3953).</title>
        <authorList>
            <person name="Poehlein A."/>
            <person name="Andreesen J.R."/>
            <person name="Daniel R."/>
        </authorList>
    </citation>
    <scope>NUCLEOTIDE SEQUENCE [LARGE SCALE GENOMIC DNA]</scope>
    <source>
        <strain evidence="1 2">DSM 3953</strain>
    </source>
</reference>
<dbReference type="eggNOG" id="ENOG502ZQXU">
    <property type="taxonomic scope" value="Bacteria"/>
</dbReference>
<gene>
    <name evidence="1" type="ORF">EAL2_c17050</name>
</gene>
<keyword evidence="2" id="KW-1185">Reference proteome</keyword>
<dbReference type="AlphaFoldDB" id="W8T7Y1"/>
<evidence type="ECO:0000313" key="2">
    <source>
        <dbReference type="Proteomes" id="UP000019591"/>
    </source>
</evidence>
<sequence length="190" mass="21939">MLKKIKINLNVMESMLYYWEATNEKEKVGEAFIKAVAGAPEMKLTYGADFDEESARKGLSAISNREPFTPKSRNEGRFWNDNMWMLEDMDYMRAIMQPLKVLNVDSVIEEVNSKGDFGIEEVEVIFLPLHLKPYYTVGNKLIINFFTVKPDRVESKPVVVGNVELDLESREFVKIEDLKTFIASKLMELK</sequence>
<organism evidence="1 2">
    <name type="scientific">Peptoclostridium acidaminophilum DSM 3953</name>
    <dbReference type="NCBI Taxonomy" id="1286171"/>
    <lineage>
        <taxon>Bacteria</taxon>
        <taxon>Bacillati</taxon>
        <taxon>Bacillota</taxon>
        <taxon>Clostridia</taxon>
        <taxon>Peptostreptococcales</taxon>
        <taxon>Peptoclostridiaceae</taxon>
        <taxon>Peptoclostridium</taxon>
    </lineage>
</organism>
<proteinExistence type="predicted"/>
<dbReference type="STRING" id="1286171.EAL2_c17050"/>